<sequence>MEVHGRILPVFQIEQLFRIGLWIALPLGEVAVSNGHERESHLEKITYAVVGDIPAEHIVANLVELAALLRPVLGRPVAKRGQHEALLFRKRLHATDCGVDFGAFHNG</sequence>
<proteinExistence type="predicted"/>
<dbReference type="EMBL" id="VSSQ01036618">
    <property type="protein sequence ID" value="MPM89133.1"/>
    <property type="molecule type" value="Genomic_DNA"/>
</dbReference>
<gene>
    <name evidence="1" type="ORF">SDC9_136241</name>
</gene>
<organism evidence="1">
    <name type="scientific">bioreactor metagenome</name>
    <dbReference type="NCBI Taxonomy" id="1076179"/>
    <lineage>
        <taxon>unclassified sequences</taxon>
        <taxon>metagenomes</taxon>
        <taxon>ecological metagenomes</taxon>
    </lineage>
</organism>
<protein>
    <submittedName>
        <fullName evidence="1">Uncharacterized protein</fullName>
    </submittedName>
</protein>
<name>A0A645DJY2_9ZZZZ</name>
<evidence type="ECO:0000313" key="1">
    <source>
        <dbReference type="EMBL" id="MPM89133.1"/>
    </source>
</evidence>
<dbReference type="AlphaFoldDB" id="A0A645DJY2"/>
<accession>A0A645DJY2</accession>
<reference evidence="1" key="1">
    <citation type="submission" date="2019-08" db="EMBL/GenBank/DDBJ databases">
        <authorList>
            <person name="Kucharzyk K."/>
            <person name="Murdoch R.W."/>
            <person name="Higgins S."/>
            <person name="Loffler F."/>
        </authorList>
    </citation>
    <scope>NUCLEOTIDE SEQUENCE</scope>
</reference>
<comment type="caution">
    <text evidence="1">The sequence shown here is derived from an EMBL/GenBank/DDBJ whole genome shotgun (WGS) entry which is preliminary data.</text>
</comment>